<evidence type="ECO:0000256" key="3">
    <source>
        <dbReference type="PIRSR" id="PIRSR617939-2"/>
    </source>
</evidence>
<dbReference type="InterPro" id="IPR017939">
    <property type="entry name" value="G-Glutamylcylcotransferase"/>
</dbReference>
<dbReference type="VEuPathDB" id="VectorBase:RPRC008225"/>
<dbReference type="PANTHER" id="PTHR12935:SF0">
    <property type="entry name" value="GAMMA-GLUTAMYLCYCLOTRANSFERASE"/>
    <property type="match status" value="1"/>
</dbReference>
<organism evidence="4">
    <name type="scientific">Rhodnius prolixus</name>
    <name type="common">Triatomid bug</name>
    <dbReference type="NCBI Taxonomy" id="13249"/>
    <lineage>
        <taxon>Eukaryota</taxon>
        <taxon>Metazoa</taxon>
        <taxon>Ecdysozoa</taxon>
        <taxon>Arthropoda</taxon>
        <taxon>Hexapoda</taxon>
        <taxon>Insecta</taxon>
        <taxon>Pterygota</taxon>
        <taxon>Neoptera</taxon>
        <taxon>Paraneoptera</taxon>
        <taxon>Hemiptera</taxon>
        <taxon>Heteroptera</taxon>
        <taxon>Panheteroptera</taxon>
        <taxon>Cimicomorpha</taxon>
        <taxon>Reduviidae</taxon>
        <taxon>Triatominae</taxon>
        <taxon>Rhodnius</taxon>
    </lineage>
</organism>
<dbReference type="InterPro" id="IPR036568">
    <property type="entry name" value="GGCT-like_sf"/>
</dbReference>
<protein>
    <recommendedName>
        <fullName evidence="1">gamma-glutamylcyclotransferase</fullName>
        <ecNumber evidence="1">4.3.2.9</ecNumber>
    </recommendedName>
</protein>
<dbReference type="AlphaFoldDB" id="A0A4P6D9H7"/>
<sequence length="186" mass="21494">MSHRKILYFAYCANMLSNRMECCVHKSVKRKETAKLEGYKMVYGQFSKIWYGTLPTIIKSPKNVVWGSTWEFEETYKQYLDELMGVGEGIYKPVTVELSSLKARGGTFPALTYQLVKKPAQPTMKYGIILKKYRPSKVYQEQLLAGAEEACLPLYYRKWLRSIRHNGYTGSVLPKLDVDIDPLKLD</sequence>
<accession>A0A4P6D9H7</accession>
<name>A0A4P6D9H7_RHOPR</name>
<feature type="binding site" evidence="3">
    <location>
        <position position="139"/>
    </location>
    <ligand>
        <name>substrate</name>
    </ligand>
</feature>
<proteinExistence type="predicted"/>
<dbReference type="InterPro" id="IPR013024">
    <property type="entry name" value="GGCT-like"/>
</dbReference>
<dbReference type="EMBL" id="GHKJ01000932">
    <property type="protein sequence ID" value="MOY45962.1"/>
    <property type="molecule type" value="Transcribed_RNA"/>
</dbReference>
<evidence type="ECO:0000256" key="2">
    <source>
        <dbReference type="ARBA" id="ARBA00023239"/>
    </source>
</evidence>
<keyword evidence="2" id="KW-0456">Lyase</keyword>
<keyword evidence="4" id="KW-0808">Transferase</keyword>
<dbReference type="Gene3D" id="3.10.490.10">
    <property type="entry name" value="Gamma-glutamyl cyclotransferase-like"/>
    <property type="match status" value="1"/>
</dbReference>
<evidence type="ECO:0000256" key="1">
    <source>
        <dbReference type="ARBA" id="ARBA00012346"/>
    </source>
</evidence>
<dbReference type="RefSeq" id="XP_073986701.1">
    <property type="nucleotide sequence ID" value="XM_074130600.1"/>
</dbReference>
<dbReference type="GO" id="GO:0016740">
    <property type="term" value="F:transferase activity"/>
    <property type="evidence" value="ECO:0007669"/>
    <property type="project" value="UniProtKB-KW"/>
</dbReference>
<dbReference type="GO" id="GO:0003839">
    <property type="term" value="F:gamma-glutamylcyclotransferase activity"/>
    <property type="evidence" value="ECO:0007669"/>
    <property type="project" value="UniProtKB-EC"/>
</dbReference>
<dbReference type="EC" id="4.3.2.9" evidence="1"/>
<dbReference type="PANTHER" id="PTHR12935">
    <property type="entry name" value="GAMMA-GLUTAMYLCYCLOTRANSFERASE"/>
    <property type="match status" value="1"/>
</dbReference>
<reference evidence="4" key="1">
    <citation type="submission" date="2019-04" db="EMBL/GenBank/DDBJ databases">
        <title>Analysis of the testis transcriptome of the Chagas disease vector Rhodnius prolixus.</title>
        <authorList>
            <person name="Cesar J."/>
            <person name="Ribeiro J.M."/>
            <person name="Pereira M.H."/>
            <person name="Araujo R.N."/>
            <person name="Gontijo N.F."/>
            <person name="Pessoa G."/>
            <person name="Sant'Anna M.V."/>
            <person name="Sorgine M.H."/>
            <person name="Majerowicz D."/>
            <person name="Carvalho A.B."/>
            <person name="Braz G."/>
            <person name="Mesquita R."/>
            <person name="Lagerblad P.O."/>
            <person name="Koerich L.B."/>
        </authorList>
    </citation>
    <scope>NUCLEOTIDE SEQUENCE</scope>
</reference>
<dbReference type="CDD" id="cd06661">
    <property type="entry name" value="GGCT_like"/>
    <property type="match status" value="1"/>
</dbReference>
<evidence type="ECO:0000313" key="4">
    <source>
        <dbReference type="EMBL" id="MOY45962.1"/>
    </source>
</evidence>
<dbReference type="SUPFAM" id="SSF110857">
    <property type="entry name" value="Gamma-glutamyl cyclotransferase-like"/>
    <property type="match status" value="1"/>
</dbReference>
<dbReference type="GeneID" id="141455489"/>
<dbReference type="Pfam" id="PF13772">
    <property type="entry name" value="AIG2_2"/>
    <property type="match status" value="1"/>
</dbReference>